<evidence type="ECO:0000256" key="8">
    <source>
        <dbReference type="ARBA" id="ARBA00022741"/>
    </source>
</evidence>
<dbReference type="GO" id="GO:0009328">
    <property type="term" value="C:phenylalanine-tRNA ligase complex"/>
    <property type="evidence" value="ECO:0007669"/>
    <property type="project" value="TreeGrafter"/>
</dbReference>
<dbReference type="Pfam" id="PF03483">
    <property type="entry name" value="B3_4"/>
    <property type="match status" value="1"/>
</dbReference>
<keyword evidence="5" id="KW-0963">Cytoplasm</keyword>
<evidence type="ECO:0000256" key="2">
    <source>
        <dbReference type="ARBA" id="ARBA00004496"/>
    </source>
</evidence>
<dbReference type="GO" id="GO:0005524">
    <property type="term" value="F:ATP binding"/>
    <property type="evidence" value="ECO:0007669"/>
    <property type="project" value="UniProtKB-KW"/>
</dbReference>
<keyword evidence="12 14" id="KW-0030">Aminoacyl-tRNA synthetase</keyword>
<keyword evidence="10" id="KW-0460">Magnesium</keyword>
<evidence type="ECO:0000256" key="1">
    <source>
        <dbReference type="ARBA" id="ARBA00001946"/>
    </source>
</evidence>
<evidence type="ECO:0000256" key="12">
    <source>
        <dbReference type="ARBA" id="ARBA00023146"/>
    </source>
</evidence>
<dbReference type="InterPro" id="IPR041616">
    <property type="entry name" value="PheRS_beta_core"/>
</dbReference>
<dbReference type="InterPro" id="IPR004531">
    <property type="entry name" value="Phe-tRNA-synth_IIc_bsu_arc_euk"/>
</dbReference>
<evidence type="ECO:0000256" key="6">
    <source>
        <dbReference type="ARBA" id="ARBA00022598"/>
    </source>
</evidence>
<dbReference type="CDD" id="cd00769">
    <property type="entry name" value="PheRS_beta_core"/>
    <property type="match status" value="1"/>
</dbReference>
<proteinExistence type="inferred from homology"/>
<dbReference type="GO" id="GO:0004826">
    <property type="term" value="F:phenylalanine-tRNA ligase activity"/>
    <property type="evidence" value="ECO:0007669"/>
    <property type="project" value="UniProtKB-EC"/>
</dbReference>
<keyword evidence="9" id="KW-0067">ATP-binding</keyword>
<evidence type="ECO:0000256" key="11">
    <source>
        <dbReference type="ARBA" id="ARBA00022917"/>
    </source>
</evidence>
<dbReference type="Gene3D" id="3.50.40.10">
    <property type="entry name" value="Phenylalanyl-trna Synthetase, Chain B, domain 3"/>
    <property type="match status" value="1"/>
</dbReference>
<sequence length="524" mass="58942">MSGETLSVAMISFLHNKPTLEDLALTDSGIEITVDPELKTIRPIILGAVVKGLQMKDDSEMDSFIKNLMDHQEKLHFALGRGRRRASIGVHDLNSIQAPFSVRAVPRTHSFIPLATDTEMDIETILSQHPKGVDYAHLLDGMEKVPVIEDATGSVLSFPPIINGSHTTVHSGTRDLFIDVTGWDRRACESCLMLVALQAKQRGGEIQSVNLTDCNGRQEIVPNWTPVQHRIPERLVKTILGRELTDDEMKHSITRMGGKFVRRDAARPEEIQIGHSMQYAHDGENMLCFEMPRWRFDILHPVDIVEDLAIGHGFEDLGEDVPRAPMNAIPRSDEHLRRRIRTSLQGMSFMQIQSLTLSNEFDQFERMRWTPTNEITQITNPITQEHTMMRQFLLPGLLRLLATNRHHDLPQSVYELGTVVRDHKNMERLAFITAERSGGFAAIRGRIQAFLRDMGADEVVIEPLPDNEGPWLAGRAAKVLIKGEWVGCFGEIDPAIGQTFELLVPMNAAEFDVDGLNRCLIDPV</sequence>
<evidence type="ECO:0000256" key="3">
    <source>
        <dbReference type="ARBA" id="ARBA00007438"/>
    </source>
</evidence>
<dbReference type="InterPro" id="IPR020825">
    <property type="entry name" value="Phe-tRNA_synthase-like_B3/B4"/>
</dbReference>
<dbReference type="InterPro" id="IPR005147">
    <property type="entry name" value="tRNA_synthase_B5-dom"/>
</dbReference>
<dbReference type="GO" id="GO:0003723">
    <property type="term" value="F:RNA binding"/>
    <property type="evidence" value="ECO:0007669"/>
    <property type="project" value="InterPro"/>
</dbReference>
<evidence type="ECO:0000256" key="9">
    <source>
        <dbReference type="ARBA" id="ARBA00022840"/>
    </source>
</evidence>
<name>Q9P9C6_9ARCH</name>
<dbReference type="PANTHER" id="PTHR10947:SF0">
    <property type="entry name" value="PHENYLALANINE--TRNA LIGASE BETA SUBUNIT"/>
    <property type="match status" value="1"/>
</dbReference>
<dbReference type="GO" id="GO:0000287">
    <property type="term" value="F:magnesium ion binding"/>
    <property type="evidence" value="ECO:0007669"/>
    <property type="project" value="InterPro"/>
</dbReference>
<keyword evidence="6" id="KW-0436">Ligase</keyword>
<comment type="similarity">
    <text evidence="3">Belongs to the phenylalanyl-tRNA synthetase beta subunit family. Type 2 subfamily.</text>
</comment>
<evidence type="ECO:0000256" key="10">
    <source>
        <dbReference type="ARBA" id="ARBA00022842"/>
    </source>
</evidence>
<dbReference type="Pfam" id="PF17759">
    <property type="entry name" value="tRNA_synthFbeta"/>
    <property type="match status" value="1"/>
</dbReference>
<dbReference type="EMBL" id="AF268611">
    <property type="protein sequence ID" value="AAF97193.1"/>
    <property type="molecule type" value="Genomic_DNA"/>
</dbReference>
<evidence type="ECO:0000256" key="7">
    <source>
        <dbReference type="ARBA" id="ARBA00022723"/>
    </source>
</evidence>
<dbReference type="InterPro" id="IPR045864">
    <property type="entry name" value="aa-tRNA-synth_II/BPL/LPL"/>
</dbReference>
<dbReference type="NCBIfam" id="TIGR00471">
    <property type="entry name" value="pheT_arch"/>
    <property type="match status" value="1"/>
</dbReference>
<keyword evidence="7" id="KW-0479">Metal-binding</keyword>
<dbReference type="PANTHER" id="PTHR10947">
    <property type="entry name" value="PHENYLALANYL-TRNA SYNTHETASE BETA CHAIN AND LEUCINE-RICH REPEAT-CONTAINING PROTEIN 47"/>
    <property type="match status" value="1"/>
</dbReference>
<dbReference type="SUPFAM" id="SSF46955">
    <property type="entry name" value="Putative DNA-binding domain"/>
    <property type="match status" value="1"/>
</dbReference>
<keyword evidence="11" id="KW-0648">Protein biosynthesis</keyword>
<comment type="cofactor">
    <cofactor evidence="1">
        <name>Mg(2+)</name>
        <dbReference type="ChEBI" id="CHEBI:18420"/>
    </cofactor>
</comment>
<dbReference type="Gene3D" id="3.30.930.10">
    <property type="entry name" value="Bira Bifunctional Protein, Domain 2"/>
    <property type="match status" value="1"/>
</dbReference>
<keyword evidence="8" id="KW-0547">Nucleotide-binding</keyword>
<evidence type="ECO:0000256" key="4">
    <source>
        <dbReference type="ARBA" id="ARBA00012814"/>
    </source>
</evidence>
<reference evidence="14" key="1">
    <citation type="journal article" date="2000" name="Environ. Microbiol.">
        <title>Construction and analysis of bacterial artificial chromosome libraries from a marine microbial assemblage.</title>
        <authorList>
            <person name="Beja O."/>
            <person name="Suzuki M.T."/>
            <person name="Koonin E.V."/>
            <person name="Aravind L."/>
            <person name="Hadd A."/>
            <person name="Nguyen L.P."/>
            <person name="Villacorta R."/>
            <person name="Amjadi M."/>
            <person name="Garrigues C."/>
            <person name="Jovanovich S.B."/>
            <person name="Feldman R.A."/>
            <person name="Delong E.F."/>
        </authorList>
    </citation>
    <scope>NUCLEOTIDE SEQUENCE</scope>
</reference>
<evidence type="ECO:0000313" key="14">
    <source>
        <dbReference type="EMBL" id="AAF97193.1"/>
    </source>
</evidence>
<evidence type="ECO:0000256" key="5">
    <source>
        <dbReference type="ARBA" id="ARBA00022490"/>
    </source>
</evidence>
<protein>
    <recommendedName>
        <fullName evidence="4">phenylalanine--tRNA ligase</fullName>
        <ecNumber evidence="4">6.1.1.20</ecNumber>
    </recommendedName>
</protein>
<dbReference type="SMART" id="SM00874">
    <property type="entry name" value="B5"/>
    <property type="match status" value="1"/>
</dbReference>
<dbReference type="Pfam" id="PF03484">
    <property type="entry name" value="B5"/>
    <property type="match status" value="1"/>
</dbReference>
<dbReference type="AlphaFoldDB" id="Q9P9C6"/>
<accession>Q9P9C6</accession>
<dbReference type="InterPro" id="IPR009061">
    <property type="entry name" value="DNA-bd_dom_put_sf"/>
</dbReference>
<dbReference type="Gene3D" id="3.30.56.10">
    <property type="match status" value="1"/>
</dbReference>
<dbReference type="GO" id="GO:0006432">
    <property type="term" value="P:phenylalanyl-tRNA aminoacylation"/>
    <property type="evidence" value="ECO:0007669"/>
    <property type="project" value="InterPro"/>
</dbReference>
<dbReference type="InterPro" id="IPR005146">
    <property type="entry name" value="B3/B4_tRNA-bd"/>
</dbReference>
<evidence type="ECO:0000259" key="13">
    <source>
        <dbReference type="PROSITE" id="PS51483"/>
    </source>
</evidence>
<comment type="subcellular location">
    <subcellularLocation>
        <location evidence="2">Cytoplasm</location>
    </subcellularLocation>
</comment>
<dbReference type="SMART" id="SM00873">
    <property type="entry name" value="B3_4"/>
    <property type="match status" value="1"/>
</dbReference>
<dbReference type="SUPFAM" id="SSF55681">
    <property type="entry name" value="Class II aaRS and biotin synthetases"/>
    <property type="match status" value="1"/>
</dbReference>
<dbReference type="EC" id="6.1.1.20" evidence="4"/>
<dbReference type="PROSITE" id="PS51483">
    <property type="entry name" value="B5"/>
    <property type="match status" value="1"/>
</dbReference>
<organism evidence="14">
    <name type="scientific">uncultured marine group II euryarchaeote 37F11</name>
    <dbReference type="NCBI Taxonomy" id="133822"/>
    <lineage>
        <taxon>Archaea</taxon>
        <taxon>Methanobacteriati</taxon>
        <taxon>Thermoplasmatota</taxon>
        <taxon>Candidatus Poseidoniia</taxon>
        <taxon>Candidatus Poseidoniales</taxon>
        <taxon>environmental samples</taxon>
    </lineage>
</organism>
<feature type="domain" description="B5" evidence="13">
    <location>
        <begin position="224"/>
        <end position="319"/>
    </location>
</feature>
<dbReference type="InterPro" id="IPR045060">
    <property type="entry name" value="Phe-tRNA-ligase_IIc_bsu"/>
</dbReference>